<dbReference type="CDD" id="cd06530">
    <property type="entry name" value="S26_SPase_I"/>
    <property type="match status" value="1"/>
</dbReference>
<dbReference type="EMBL" id="FPKU01000001">
    <property type="protein sequence ID" value="SFZ81310.1"/>
    <property type="molecule type" value="Genomic_DNA"/>
</dbReference>
<dbReference type="Pfam" id="PF10502">
    <property type="entry name" value="Peptidase_S26"/>
    <property type="match status" value="1"/>
</dbReference>
<evidence type="ECO:0000256" key="2">
    <source>
        <dbReference type="ARBA" id="ARBA00009370"/>
    </source>
</evidence>
<evidence type="ECO:0000256" key="4">
    <source>
        <dbReference type="ARBA" id="ARBA00019232"/>
    </source>
</evidence>
<evidence type="ECO:0000256" key="1">
    <source>
        <dbReference type="ARBA" id="ARBA00000677"/>
    </source>
</evidence>
<dbReference type="GO" id="GO:0006465">
    <property type="term" value="P:signal peptide processing"/>
    <property type="evidence" value="ECO:0007669"/>
    <property type="project" value="InterPro"/>
</dbReference>
<proteinExistence type="inferred from homology"/>
<comment type="similarity">
    <text evidence="2 7">Belongs to the peptidase S26 family.</text>
</comment>
<evidence type="ECO:0000256" key="3">
    <source>
        <dbReference type="ARBA" id="ARBA00013208"/>
    </source>
</evidence>
<evidence type="ECO:0000256" key="6">
    <source>
        <dbReference type="PIRSR" id="PIRSR600223-1"/>
    </source>
</evidence>
<dbReference type="GO" id="GO:0009003">
    <property type="term" value="F:signal peptidase activity"/>
    <property type="evidence" value="ECO:0007669"/>
    <property type="project" value="UniProtKB-EC"/>
</dbReference>
<dbReference type="AlphaFoldDB" id="A0A1K2HT48"/>
<dbReference type="PANTHER" id="PTHR43390:SF1">
    <property type="entry name" value="CHLOROPLAST PROCESSING PEPTIDASE"/>
    <property type="match status" value="1"/>
</dbReference>
<sequence length="253" mass="28701">MNEPMSKADKKADKNELRDTIVVIIEALLIALVFRTFLYQPFSIPTASMQQTLMIGDYFVASKFTWGYGKYAFPIPLPFNGRIMANDPNRGDVAVFRNEISNEDYIKRVVGLPGDRIQVRGGILHINGMPVEREQVGTAQDTDSFSQTIPVTVYRETLPNGVSYLIQEISDNGPLDNTAEYLVPAGHFFMMGDNRDRSQDSRVLSAVGYVSGDNLIGKAEARFFSIQDNIAPWKIWEWPANVRWDRMFRSVYQ</sequence>
<keyword evidence="7" id="KW-0645">Protease</keyword>
<keyword evidence="5 7" id="KW-0378">Hydrolase</keyword>
<dbReference type="SUPFAM" id="SSF51306">
    <property type="entry name" value="LexA/Signal peptidase"/>
    <property type="match status" value="1"/>
</dbReference>
<reference evidence="9 10" key="1">
    <citation type="submission" date="2016-11" db="EMBL/GenBank/DDBJ databases">
        <authorList>
            <person name="Jaros S."/>
            <person name="Januszkiewicz K."/>
            <person name="Wedrychowicz H."/>
        </authorList>
    </citation>
    <scope>NUCLEOTIDE SEQUENCE [LARGE SCALE GENOMIC DNA]</scope>
    <source>
        <strain evidence="9 10">ATCC 23634</strain>
    </source>
</reference>
<feature type="transmembrane region" description="Helical" evidence="7">
    <location>
        <begin position="21"/>
        <end position="42"/>
    </location>
</feature>
<evidence type="ECO:0000313" key="9">
    <source>
        <dbReference type="EMBL" id="SFZ81310.1"/>
    </source>
</evidence>
<evidence type="ECO:0000313" key="10">
    <source>
        <dbReference type="Proteomes" id="UP000183447"/>
    </source>
</evidence>
<dbReference type="InterPro" id="IPR019757">
    <property type="entry name" value="Pept_S26A_signal_pept_1_Lys-AS"/>
</dbReference>
<dbReference type="PROSITE" id="PS00760">
    <property type="entry name" value="SPASE_I_2"/>
    <property type="match status" value="1"/>
</dbReference>
<organism evidence="9 10">
    <name type="scientific">Devosia enhydra</name>
    <dbReference type="NCBI Taxonomy" id="665118"/>
    <lineage>
        <taxon>Bacteria</taxon>
        <taxon>Pseudomonadati</taxon>
        <taxon>Pseudomonadota</taxon>
        <taxon>Alphaproteobacteria</taxon>
        <taxon>Hyphomicrobiales</taxon>
        <taxon>Devosiaceae</taxon>
        <taxon>Devosia</taxon>
    </lineage>
</organism>
<dbReference type="PANTHER" id="PTHR43390">
    <property type="entry name" value="SIGNAL PEPTIDASE I"/>
    <property type="match status" value="1"/>
</dbReference>
<feature type="active site" evidence="6">
    <location>
        <position position="107"/>
    </location>
</feature>
<protein>
    <recommendedName>
        <fullName evidence="4 7">Signal peptidase I</fullName>
        <ecNumber evidence="3 7">3.4.21.89</ecNumber>
    </recommendedName>
</protein>
<feature type="domain" description="Peptidase S26" evidence="8">
    <location>
        <begin position="18"/>
        <end position="223"/>
    </location>
</feature>
<dbReference type="STRING" id="665118.SAMN02983003_0429"/>
<dbReference type="GO" id="GO:0016020">
    <property type="term" value="C:membrane"/>
    <property type="evidence" value="ECO:0007669"/>
    <property type="project" value="UniProtKB-SubCell"/>
</dbReference>
<keyword evidence="10" id="KW-1185">Reference proteome</keyword>
<dbReference type="InterPro" id="IPR000223">
    <property type="entry name" value="Pept_S26A_signal_pept_1"/>
</dbReference>
<evidence type="ECO:0000256" key="5">
    <source>
        <dbReference type="ARBA" id="ARBA00022801"/>
    </source>
</evidence>
<dbReference type="Proteomes" id="UP000183447">
    <property type="component" value="Unassembled WGS sequence"/>
</dbReference>
<keyword evidence="7" id="KW-0812">Transmembrane</keyword>
<dbReference type="PRINTS" id="PR00727">
    <property type="entry name" value="LEADERPTASE"/>
</dbReference>
<gene>
    <name evidence="9" type="ORF">SAMN02983003_0429</name>
</gene>
<dbReference type="InterPro" id="IPR019758">
    <property type="entry name" value="Pept_S26A_signal_pept_1_CS"/>
</dbReference>
<keyword evidence="7" id="KW-0472">Membrane</keyword>
<keyword evidence="7" id="KW-1133">Transmembrane helix</keyword>
<dbReference type="InterPro" id="IPR019533">
    <property type="entry name" value="Peptidase_S26"/>
</dbReference>
<dbReference type="PROSITE" id="PS00761">
    <property type="entry name" value="SPASE_I_3"/>
    <property type="match status" value="1"/>
</dbReference>
<accession>A0A1K2HT48</accession>
<dbReference type="EC" id="3.4.21.89" evidence="3 7"/>
<feature type="active site" evidence="6">
    <location>
        <position position="48"/>
    </location>
</feature>
<dbReference type="Gene3D" id="2.10.109.10">
    <property type="entry name" value="Umud Fragment, subunit A"/>
    <property type="match status" value="1"/>
</dbReference>
<comment type="catalytic activity">
    <reaction evidence="1 7">
        <text>Cleavage of hydrophobic, N-terminal signal or leader sequences from secreted and periplasmic proteins.</text>
        <dbReference type="EC" id="3.4.21.89"/>
    </reaction>
</comment>
<evidence type="ECO:0000259" key="8">
    <source>
        <dbReference type="Pfam" id="PF10502"/>
    </source>
</evidence>
<dbReference type="GO" id="GO:0004252">
    <property type="term" value="F:serine-type endopeptidase activity"/>
    <property type="evidence" value="ECO:0007669"/>
    <property type="project" value="InterPro"/>
</dbReference>
<name>A0A1K2HT48_9HYPH</name>
<dbReference type="NCBIfam" id="TIGR02227">
    <property type="entry name" value="sigpep_I_bact"/>
    <property type="match status" value="1"/>
</dbReference>
<comment type="subcellular location">
    <subcellularLocation>
        <location evidence="7">Membrane</location>
        <topology evidence="7">Single-pass type II membrane protein</topology>
    </subcellularLocation>
</comment>
<dbReference type="InterPro" id="IPR036286">
    <property type="entry name" value="LexA/Signal_pep-like_sf"/>
</dbReference>
<evidence type="ECO:0000256" key="7">
    <source>
        <dbReference type="RuleBase" id="RU362042"/>
    </source>
</evidence>